<reference evidence="2 3" key="1">
    <citation type="submission" date="2024-02" db="EMBL/GenBank/DDBJ databases">
        <authorList>
            <person name="Vignale AGUSTIN F."/>
            <person name="Sosa J E."/>
            <person name="Modenutti C."/>
        </authorList>
    </citation>
    <scope>NUCLEOTIDE SEQUENCE [LARGE SCALE GENOMIC DNA]</scope>
</reference>
<evidence type="ECO:0000313" key="2">
    <source>
        <dbReference type="EMBL" id="CAK9161674.1"/>
    </source>
</evidence>
<gene>
    <name evidence="2" type="ORF">ILEXP_LOCUS30495</name>
</gene>
<sequence length="122" mass="13387">GVVHPPISLVLWSPPLEGIMKINFDGGDLKGSKCSSIGIVVRALKGNFIIGYCRKLEGIVRVEHVEAATAVRLTTGARYTKIILEGDYRVITNGPLVYWYSLSYEGFAFLSSSPFLPPTKKE</sequence>
<dbReference type="AlphaFoldDB" id="A0ABC8SX34"/>
<dbReference type="Proteomes" id="UP001642360">
    <property type="component" value="Unassembled WGS sequence"/>
</dbReference>
<proteinExistence type="predicted"/>
<keyword evidence="3" id="KW-1185">Reference proteome</keyword>
<organism evidence="2 3">
    <name type="scientific">Ilex paraguariensis</name>
    <name type="common">yerba mate</name>
    <dbReference type="NCBI Taxonomy" id="185542"/>
    <lineage>
        <taxon>Eukaryota</taxon>
        <taxon>Viridiplantae</taxon>
        <taxon>Streptophyta</taxon>
        <taxon>Embryophyta</taxon>
        <taxon>Tracheophyta</taxon>
        <taxon>Spermatophyta</taxon>
        <taxon>Magnoliopsida</taxon>
        <taxon>eudicotyledons</taxon>
        <taxon>Gunneridae</taxon>
        <taxon>Pentapetalae</taxon>
        <taxon>asterids</taxon>
        <taxon>campanulids</taxon>
        <taxon>Aquifoliales</taxon>
        <taxon>Aquifoliaceae</taxon>
        <taxon>Ilex</taxon>
    </lineage>
</organism>
<evidence type="ECO:0000259" key="1">
    <source>
        <dbReference type="Pfam" id="PF13456"/>
    </source>
</evidence>
<name>A0ABC8SX34_9AQUA</name>
<feature type="domain" description="RNase H type-1" evidence="1">
    <location>
        <begin position="23"/>
        <end position="92"/>
    </location>
</feature>
<dbReference type="Pfam" id="PF13456">
    <property type="entry name" value="RVT_3"/>
    <property type="match status" value="1"/>
</dbReference>
<comment type="caution">
    <text evidence="2">The sequence shown here is derived from an EMBL/GenBank/DDBJ whole genome shotgun (WGS) entry which is preliminary data.</text>
</comment>
<protein>
    <recommendedName>
        <fullName evidence="1">RNase H type-1 domain-containing protein</fullName>
    </recommendedName>
</protein>
<dbReference type="InterPro" id="IPR002156">
    <property type="entry name" value="RNaseH_domain"/>
</dbReference>
<feature type="non-terminal residue" evidence="2">
    <location>
        <position position="1"/>
    </location>
</feature>
<evidence type="ECO:0000313" key="3">
    <source>
        <dbReference type="Proteomes" id="UP001642360"/>
    </source>
</evidence>
<accession>A0ABC8SX34</accession>
<dbReference type="EMBL" id="CAUOFW020003724">
    <property type="protein sequence ID" value="CAK9161674.1"/>
    <property type="molecule type" value="Genomic_DNA"/>
</dbReference>